<keyword evidence="1" id="KW-0812">Transmembrane</keyword>
<dbReference type="EMBL" id="JBHTMX010000234">
    <property type="protein sequence ID" value="MFD1333467.1"/>
    <property type="molecule type" value="Genomic_DNA"/>
</dbReference>
<comment type="caution">
    <text evidence="2">The sequence shown here is derived from an EMBL/GenBank/DDBJ whole genome shotgun (WGS) entry which is preliminary data.</text>
</comment>
<organism evidence="2 3">
    <name type="scientific">Methylopila musalis</name>
    <dbReference type="NCBI Taxonomy" id="1134781"/>
    <lineage>
        <taxon>Bacteria</taxon>
        <taxon>Pseudomonadati</taxon>
        <taxon>Pseudomonadota</taxon>
        <taxon>Alphaproteobacteria</taxon>
        <taxon>Hyphomicrobiales</taxon>
        <taxon>Methylopilaceae</taxon>
        <taxon>Methylopila</taxon>
    </lineage>
</organism>
<dbReference type="Proteomes" id="UP001597171">
    <property type="component" value="Unassembled WGS sequence"/>
</dbReference>
<evidence type="ECO:0000256" key="1">
    <source>
        <dbReference type="SAM" id="Phobius"/>
    </source>
</evidence>
<feature type="non-terminal residue" evidence="2">
    <location>
        <position position="64"/>
    </location>
</feature>
<gene>
    <name evidence="2" type="ORF">ACFQ4O_15815</name>
</gene>
<sequence length="64" mass="6222">MHFVLFGLGAVLLLWSAFLLLTGDMVATVDIAASLAGSGAIAIGLGAVVEAIARAARVVAAAAG</sequence>
<keyword evidence="1" id="KW-0472">Membrane</keyword>
<reference evidence="3" key="1">
    <citation type="journal article" date="2019" name="Int. J. Syst. Evol. Microbiol.">
        <title>The Global Catalogue of Microorganisms (GCM) 10K type strain sequencing project: providing services to taxonomists for standard genome sequencing and annotation.</title>
        <authorList>
            <consortium name="The Broad Institute Genomics Platform"/>
            <consortium name="The Broad Institute Genome Sequencing Center for Infectious Disease"/>
            <person name="Wu L."/>
            <person name="Ma J."/>
        </authorList>
    </citation>
    <scope>NUCLEOTIDE SEQUENCE [LARGE SCALE GENOMIC DNA]</scope>
    <source>
        <strain evidence="3">CCUG 61696</strain>
    </source>
</reference>
<keyword evidence="1" id="KW-1133">Transmembrane helix</keyword>
<evidence type="ECO:0000313" key="2">
    <source>
        <dbReference type="EMBL" id="MFD1333467.1"/>
    </source>
</evidence>
<name>A0ABW3ZCB9_9HYPH</name>
<proteinExistence type="predicted"/>
<feature type="transmembrane region" description="Helical" evidence="1">
    <location>
        <begin position="29"/>
        <end position="49"/>
    </location>
</feature>
<dbReference type="RefSeq" id="WP_378777045.1">
    <property type="nucleotide sequence ID" value="NZ_JBHTMX010000234.1"/>
</dbReference>
<evidence type="ECO:0000313" key="3">
    <source>
        <dbReference type="Proteomes" id="UP001597171"/>
    </source>
</evidence>
<accession>A0ABW3ZCB9</accession>
<keyword evidence="3" id="KW-1185">Reference proteome</keyword>
<protein>
    <submittedName>
        <fullName evidence="2">Uncharacterized protein</fullName>
    </submittedName>
</protein>